<evidence type="ECO:0000259" key="7">
    <source>
        <dbReference type="Pfam" id="PF13861"/>
    </source>
</evidence>
<keyword evidence="8" id="KW-0969">Cilium</keyword>
<reference evidence="9" key="1">
    <citation type="journal article" date="2013" name="Genome Announc.">
        <title>Draft Genome Sequence of the Dimorphic Prosthecate Bacterium Brevundimonas abyssalis TAR-001T.</title>
        <authorList>
            <person name="Tsubouchi T."/>
            <person name="Nishi S."/>
            <person name="Usui K."/>
            <person name="Shimane Y."/>
            <person name="Takaki Y."/>
            <person name="Maruyama T."/>
            <person name="Hatada Y."/>
        </authorList>
    </citation>
    <scope>NUCLEOTIDE SEQUENCE [LARGE SCALE GENOMIC DNA]</scope>
    <source>
        <strain evidence="9">TAR-001</strain>
    </source>
</reference>
<comment type="caution">
    <text evidence="8">The sequence shown here is derived from an EMBL/GenBank/DDBJ whole genome shotgun (WGS) entry which is preliminary data.</text>
</comment>
<dbReference type="Gene3D" id="2.30.30.910">
    <property type="match status" value="1"/>
</dbReference>
<evidence type="ECO:0000259" key="6">
    <source>
        <dbReference type="Pfam" id="PF13860"/>
    </source>
</evidence>
<evidence type="ECO:0000256" key="3">
    <source>
        <dbReference type="ARBA" id="ARBA00022795"/>
    </source>
</evidence>
<comment type="similarity">
    <text evidence="1 5">Belongs to the FlgD family.</text>
</comment>
<evidence type="ECO:0000256" key="2">
    <source>
        <dbReference type="ARBA" id="ARBA00016013"/>
    </source>
</evidence>
<dbReference type="GO" id="GO:0044781">
    <property type="term" value="P:bacterial-type flagellum organization"/>
    <property type="evidence" value="ECO:0007669"/>
    <property type="project" value="UniProtKB-UniRule"/>
</dbReference>
<dbReference type="InterPro" id="IPR005648">
    <property type="entry name" value="FlgD"/>
</dbReference>
<dbReference type="Pfam" id="PF13861">
    <property type="entry name" value="FLgD_tudor"/>
    <property type="match status" value="1"/>
</dbReference>
<keyword evidence="9" id="KW-1185">Reference proteome</keyword>
<evidence type="ECO:0000313" key="9">
    <source>
        <dbReference type="Proteomes" id="UP000016569"/>
    </source>
</evidence>
<dbReference type="Pfam" id="PF03963">
    <property type="entry name" value="FlgD"/>
    <property type="match status" value="1"/>
</dbReference>
<organism evidence="8 9">
    <name type="scientific">Brevundimonas abyssalis TAR-001</name>
    <dbReference type="NCBI Taxonomy" id="1391729"/>
    <lineage>
        <taxon>Bacteria</taxon>
        <taxon>Pseudomonadati</taxon>
        <taxon>Pseudomonadota</taxon>
        <taxon>Alphaproteobacteria</taxon>
        <taxon>Caulobacterales</taxon>
        <taxon>Caulobacteraceae</taxon>
        <taxon>Brevundimonas</taxon>
    </lineage>
</organism>
<dbReference type="OrthoDB" id="9785233at2"/>
<keyword evidence="8" id="KW-0282">Flagellum</keyword>
<comment type="function">
    <text evidence="4 5">Required for flagellar hook formation. May act as a scaffolding protein.</text>
</comment>
<accession>A0A8E0KGR5</accession>
<name>A0A8E0KGR5_9CAUL</name>
<feature type="domain" description="FlgD/Vpr Ig-like" evidence="6">
    <location>
        <begin position="104"/>
        <end position="174"/>
    </location>
</feature>
<gene>
    <name evidence="8" type="ORF">MBEBAB_0111</name>
</gene>
<dbReference type="AlphaFoldDB" id="A0A8E0KGR5"/>
<evidence type="ECO:0000256" key="1">
    <source>
        <dbReference type="ARBA" id="ARBA00010577"/>
    </source>
</evidence>
<evidence type="ECO:0000256" key="5">
    <source>
        <dbReference type="RuleBase" id="RU362076"/>
    </source>
</evidence>
<evidence type="ECO:0000256" key="4">
    <source>
        <dbReference type="ARBA" id="ARBA00024746"/>
    </source>
</evidence>
<dbReference type="RefSeq" id="WP_021695957.1">
    <property type="nucleotide sequence ID" value="NZ_BATC01000001.1"/>
</dbReference>
<proteinExistence type="inferred from homology"/>
<dbReference type="InterPro" id="IPR025963">
    <property type="entry name" value="FLgD_Tudor"/>
</dbReference>
<dbReference type="Proteomes" id="UP000016569">
    <property type="component" value="Unassembled WGS sequence"/>
</dbReference>
<keyword evidence="8" id="KW-0966">Cell projection</keyword>
<dbReference type="EMBL" id="BATC01000001">
    <property type="protein sequence ID" value="GAD57861.1"/>
    <property type="molecule type" value="Genomic_DNA"/>
</dbReference>
<evidence type="ECO:0000313" key="8">
    <source>
        <dbReference type="EMBL" id="GAD57861.1"/>
    </source>
</evidence>
<protein>
    <recommendedName>
        <fullName evidence="2 5">Basal-body rod modification protein FlgD</fullName>
    </recommendedName>
</protein>
<feature type="domain" description="FlgD Tudor-like" evidence="7">
    <location>
        <begin position="82"/>
        <end position="213"/>
    </location>
</feature>
<dbReference type="InterPro" id="IPR025965">
    <property type="entry name" value="FlgD/Vpr_Ig-like"/>
</dbReference>
<dbReference type="Gene3D" id="2.60.40.4070">
    <property type="match status" value="1"/>
</dbReference>
<dbReference type="Pfam" id="PF13860">
    <property type="entry name" value="FlgD_ig"/>
    <property type="match status" value="1"/>
</dbReference>
<keyword evidence="3 5" id="KW-1005">Bacterial flagellum biogenesis</keyword>
<sequence length="245" mass="25730">MVDVISTAQAGSRMNAGSQMMASNFETFLLLLTAQLKNQDPLSPLDSNEFTGQLTQMAGVEQQLLTNDLLTALLEQNGGGAMTGAANYIGREATAAWEAVKYQDGAATWSYELASDAADVTVEVLNGNGDVVWTGQADQTAEGVHDFTWNGQTAGGGQVQQGGVYTLRVSAASAGGTAVDSQVLIRGRVSGVEMYDGQPFLTIGRSVVPLTHVIALEEQAQAQLPPDDDEESLMASIVSALNPFN</sequence>